<evidence type="ECO:0000256" key="7">
    <source>
        <dbReference type="ARBA" id="ARBA00023316"/>
    </source>
</evidence>
<evidence type="ECO:0000256" key="10">
    <source>
        <dbReference type="RuleBase" id="RU004016"/>
    </source>
</evidence>
<feature type="chain" id="PRO_5039388730" evidence="11">
    <location>
        <begin position="25"/>
        <end position="392"/>
    </location>
</feature>
<dbReference type="PRINTS" id="PR00725">
    <property type="entry name" value="DADACBPTASE1"/>
</dbReference>
<feature type="active site" description="Acyl-ester intermediate" evidence="8">
    <location>
        <position position="59"/>
    </location>
</feature>
<dbReference type="GO" id="GO:0009252">
    <property type="term" value="P:peptidoglycan biosynthetic process"/>
    <property type="evidence" value="ECO:0007669"/>
    <property type="project" value="UniProtKB-KW"/>
</dbReference>
<name>A0A9D1DA89_9FIRM</name>
<dbReference type="AlphaFoldDB" id="A0A9D1DA89"/>
<dbReference type="InterPro" id="IPR001967">
    <property type="entry name" value="Peptidase_S11_N"/>
</dbReference>
<organism evidence="13 14">
    <name type="scientific">Candidatus Choladousia intestinavium</name>
    <dbReference type="NCBI Taxonomy" id="2840727"/>
    <lineage>
        <taxon>Bacteria</taxon>
        <taxon>Bacillati</taxon>
        <taxon>Bacillota</taxon>
        <taxon>Clostridia</taxon>
        <taxon>Lachnospirales</taxon>
        <taxon>Lachnospiraceae</taxon>
        <taxon>Lachnospiraceae incertae sedis</taxon>
        <taxon>Candidatus Choladousia</taxon>
    </lineage>
</organism>
<evidence type="ECO:0000256" key="4">
    <source>
        <dbReference type="ARBA" id="ARBA00022801"/>
    </source>
</evidence>
<dbReference type="GO" id="GO:0008360">
    <property type="term" value="P:regulation of cell shape"/>
    <property type="evidence" value="ECO:0007669"/>
    <property type="project" value="UniProtKB-KW"/>
</dbReference>
<dbReference type="PANTHER" id="PTHR21581">
    <property type="entry name" value="D-ALANYL-D-ALANINE CARBOXYPEPTIDASE"/>
    <property type="match status" value="1"/>
</dbReference>
<feature type="binding site" evidence="9">
    <location>
        <position position="234"/>
    </location>
    <ligand>
        <name>substrate</name>
    </ligand>
</feature>
<dbReference type="InterPro" id="IPR015956">
    <property type="entry name" value="Peniciliin-bd_prot_C_sf"/>
</dbReference>
<keyword evidence="3 11" id="KW-0732">Signal</keyword>
<feature type="active site" evidence="8">
    <location>
        <position position="119"/>
    </location>
</feature>
<feature type="signal peptide" evidence="11">
    <location>
        <begin position="1"/>
        <end position="24"/>
    </location>
</feature>
<evidence type="ECO:0000256" key="2">
    <source>
        <dbReference type="ARBA" id="ARBA00007164"/>
    </source>
</evidence>
<dbReference type="GO" id="GO:0071555">
    <property type="term" value="P:cell wall organization"/>
    <property type="evidence" value="ECO:0007669"/>
    <property type="project" value="UniProtKB-KW"/>
</dbReference>
<keyword evidence="13" id="KW-0121">Carboxypeptidase</keyword>
<dbReference type="EMBL" id="DVGK01000142">
    <property type="protein sequence ID" value="HIR14716.1"/>
    <property type="molecule type" value="Genomic_DNA"/>
</dbReference>
<dbReference type="Pfam" id="PF00768">
    <property type="entry name" value="Peptidase_S11"/>
    <property type="match status" value="1"/>
</dbReference>
<keyword evidence="5" id="KW-0133">Cell shape</keyword>
<comment type="similarity">
    <text evidence="2 10">Belongs to the peptidase S11 family.</text>
</comment>
<accession>A0A9D1DA89</accession>
<keyword evidence="4" id="KW-0378">Hydrolase</keyword>
<feature type="domain" description="Peptidase S11 D-alanyl-D-alanine carboxypeptidase A N-terminal" evidence="12">
    <location>
        <begin position="24"/>
        <end position="258"/>
    </location>
</feature>
<evidence type="ECO:0000256" key="9">
    <source>
        <dbReference type="PIRSR" id="PIRSR618044-2"/>
    </source>
</evidence>
<keyword evidence="13" id="KW-0645">Protease</keyword>
<evidence type="ECO:0000256" key="5">
    <source>
        <dbReference type="ARBA" id="ARBA00022960"/>
    </source>
</evidence>
<sequence>MKKRKKYAAVLLLSWALGICPAQAAEDLELYARSAVLMDGSSGRILYGKEEAQPMPMASTTKIMTCILALEEAGGLEGAAKTVCAASAQAASQPQVKLGMQPGETFYLSDLLYSLMLESHNDTAVCIGETLAGSVEGFAEKMNEKAREIGCEDTYYITPNGLDASDREGIHHTTAEDLALVMRYCLALSPEAEDFVRVTSAPSYTFTDVQGSRSFSCSNHNAFLNMMEGALSGKTGYTADAGYCYVGALKRDDTLLIVSLLACGWPGNKGYKWIDTRKLMEYGLEHYRMVNITEGELSLPDVIVRDGQQETVKLTAQIPAVRMLMKEGERVQRTLRLKSTVKAPLSRGQEMGQLLYLVEGVPYAGAMVTADESVGAYDYSFCLERIVEEFCL</sequence>
<proteinExistence type="inferred from homology"/>
<dbReference type="InterPro" id="IPR037167">
    <property type="entry name" value="Peptidase_S11_C_sf"/>
</dbReference>
<protein>
    <submittedName>
        <fullName evidence="13">D-alanyl-D-alanine carboxypeptidase</fullName>
    </submittedName>
</protein>
<dbReference type="SUPFAM" id="SSF56601">
    <property type="entry name" value="beta-lactamase/transpeptidase-like"/>
    <property type="match status" value="1"/>
</dbReference>
<evidence type="ECO:0000313" key="13">
    <source>
        <dbReference type="EMBL" id="HIR14716.1"/>
    </source>
</evidence>
<evidence type="ECO:0000256" key="11">
    <source>
        <dbReference type="SAM" id="SignalP"/>
    </source>
</evidence>
<keyword evidence="7" id="KW-0961">Cell wall biogenesis/degradation</keyword>
<dbReference type="Gene3D" id="3.40.710.10">
    <property type="entry name" value="DD-peptidase/beta-lactamase superfamily"/>
    <property type="match status" value="1"/>
</dbReference>
<dbReference type="SUPFAM" id="SSF69189">
    <property type="entry name" value="Penicillin-binding protein associated domain"/>
    <property type="match status" value="1"/>
</dbReference>
<evidence type="ECO:0000256" key="6">
    <source>
        <dbReference type="ARBA" id="ARBA00022984"/>
    </source>
</evidence>
<dbReference type="GO" id="GO:0006508">
    <property type="term" value="P:proteolysis"/>
    <property type="evidence" value="ECO:0007669"/>
    <property type="project" value="InterPro"/>
</dbReference>
<comment type="function">
    <text evidence="1">Removes C-terminal D-alanyl residues from sugar-peptide cell wall precursors.</text>
</comment>
<dbReference type="GO" id="GO:0009002">
    <property type="term" value="F:serine-type D-Ala-D-Ala carboxypeptidase activity"/>
    <property type="evidence" value="ECO:0007669"/>
    <property type="project" value="InterPro"/>
</dbReference>
<dbReference type="InterPro" id="IPR018044">
    <property type="entry name" value="Peptidase_S11"/>
</dbReference>
<gene>
    <name evidence="13" type="ORF">IAB31_12420</name>
</gene>
<comment type="caution">
    <text evidence="13">The sequence shown here is derived from an EMBL/GenBank/DDBJ whole genome shotgun (WGS) entry which is preliminary data.</text>
</comment>
<keyword evidence="6" id="KW-0573">Peptidoglycan synthesis</keyword>
<reference evidence="13" key="2">
    <citation type="journal article" date="2021" name="PeerJ">
        <title>Extensive microbial diversity within the chicken gut microbiome revealed by metagenomics and culture.</title>
        <authorList>
            <person name="Gilroy R."/>
            <person name="Ravi A."/>
            <person name="Getino M."/>
            <person name="Pursley I."/>
            <person name="Horton D.L."/>
            <person name="Alikhan N.F."/>
            <person name="Baker D."/>
            <person name="Gharbi K."/>
            <person name="Hall N."/>
            <person name="Watson M."/>
            <person name="Adriaenssens E.M."/>
            <person name="Foster-Nyarko E."/>
            <person name="Jarju S."/>
            <person name="Secka A."/>
            <person name="Antonio M."/>
            <person name="Oren A."/>
            <person name="Chaudhuri R.R."/>
            <person name="La Ragione R."/>
            <person name="Hildebrand F."/>
            <person name="Pallen M.J."/>
        </authorList>
    </citation>
    <scope>NUCLEOTIDE SEQUENCE</scope>
    <source>
        <strain evidence="13">ChiSjej4B22-8148</strain>
    </source>
</reference>
<dbReference type="InterPro" id="IPR012338">
    <property type="entry name" value="Beta-lactam/transpept-like"/>
</dbReference>
<dbReference type="Proteomes" id="UP000886757">
    <property type="component" value="Unassembled WGS sequence"/>
</dbReference>
<evidence type="ECO:0000259" key="12">
    <source>
        <dbReference type="Pfam" id="PF00768"/>
    </source>
</evidence>
<evidence type="ECO:0000256" key="1">
    <source>
        <dbReference type="ARBA" id="ARBA00003217"/>
    </source>
</evidence>
<evidence type="ECO:0000256" key="3">
    <source>
        <dbReference type="ARBA" id="ARBA00022729"/>
    </source>
</evidence>
<dbReference type="PANTHER" id="PTHR21581:SF33">
    <property type="entry name" value="D-ALANYL-D-ALANINE CARBOXYPEPTIDASE DACB"/>
    <property type="match status" value="1"/>
</dbReference>
<evidence type="ECO:0000313" key="14">
    <source>
        <dbReference type="Proteomes" id="UP000886757"/>
    </source>
</evidence>
<dbReference type="Gene3D" id="2.60.410.10">
    <property type="entry name" value="D-Ala-D-Ala carboxypeptidase, C-terminal domain"/>
    <property type="match status" value="1"/>
</dbReference>
<reference evidence="13" key="1">
    <citation type="submission" date="2020-10" db="EMBL/GenBank/DDBJ databases">
        <authorList>
            <person name="Gilroy R."/>
        </authorList>
    </citation>
    <scope>NUCLEOTIDE SEQUENCE</scope>
    <source>
        <strain evidence="13">ChiSjej4B22-8148</strain>
    </source>
</reference>
<evidence type="ECO:0000256" key="8">
    <source>
        <dbReference type="PIRSR" id="PIRSR618044-1"/>
    </source>
</evidence>
<feature type="active site" description="Proton acceptor" evidence="8">
    <location>
        <position position="62"/>
    </location>
</feature>